<dbReference type="AlphaFoldDB" id="A0A0N1MUF2"/>
<name>A0A0N1MUF2_9GAMM</name>
<dbReference type="OrthoDB" id="882812at2"/>
<dbReference type="Proteomes" id="UP000037848">
    <property type="component" value="Unassembled WGS sequence"/>
</dbReference>
<sequence>MSYDLMVFDAEQAPRELEIFSDWYDDQSEWAEEHDYDDPSVTTDKLRLFFMELINDFPPMNGPFAKELEDDTLADICVGKVVVYVGFAWSQSEPAFEKMFSLAKKYSLGFLNASSERGEVWFPNTQGELEICFELSDIT</sequence>
<keyword evidence="2" id="KW-1185">Reference proteome</keyword>
<protein>
    <submittedName>
        <fullName evidence="1">Uncharacterized protein</fullName>
    </submittedName>
</protein>
<evidence type="ECO:0000313" key="1">
    <source>
        <dbReference type="EMBL" id="KPH64645.1"/>
    </source>
</evidence>
<accession>A0A0N1MUF2</accession>
<comment type="caution">
    <text evidence="1">The sequence shown here is derived from an EMBL/GenBank/DDBJ whole genome shotgun (WGS) entry which is preliminary data.</text>
</comment>
<reference evidence="1 2" key="1">
    <citation type="submission" date="2015-08" db="EMBL/GenBank/DDBJ databases">
        <title>Draft Genome Sequence of Pseudoalteromonas porphyrae UCD-SED14.</title>
        <authorList>
            <person name="Coil D.A."/>
            <person name="Jospin G."/>
            <person name="Lee R.D."/>
            <person name="Eisen J.A."/>
        </authorList>
    </citation>
    <scope>NUCLEOTIDE SEQUENCE [LARGE SCALE GENOMIC DNA]</scope>
    <source>
        <strain evidence="1 2">UCD-SED14</strain>
    </source>
</reference>
<dbReference type="PATRIC" id="fig|187330.3.peg.2773"/>
<dbReference type="RefSeq" id="WP_054206758.1">
    <property type="nucleotide sequence ID" value="NZ_LHPH01000004.1"/>
</dbReference>
<dbReference type="EMBL" id="LHPH01000004">
    <property type="protein sequence ID" value="KPH64645.1"/>
    <property type="molecule type" value="Genomic_DNA"/>
</dbReference>
<evidence type="ECO:0000313" key="2">
    <source>
        <dbReference type="Proteomes" id="UP000037848"/>
    </source>
</evidence>
<proteinExistence type="predicted"/>
<organism evidence="1 2">
    <name type="scientific">Pseudoalteromonas porphyrae</name>
    <dbReference type="NCBI Taxonomy" id="187330"/>
    <lineage>
        <taxon>Bacteria</taxon>
        <taxon>Pseudomonadati</taxon>
        <taxon>Pseudomonadota</taxon>
        <taxon>Gammaproteobacteria</taxon>
        <taxon>Alteromonadales</taxon>
        <taxon>Pseudoalteromonadaceae</taxon>
        <taxon>Pseudoalteromonas</taxon>
    </lineage>
</organism>
<gene>
    <name evidence="1" type="ORF">ADS77_05060</name>
</gene>